<keyword evidence="3" id="KW-1185">Reference proteome</keyword>
<accession>A0ABR6MP47</accession>
<evidence type="ECO:0000313" key="2">
    <source>
        <dbReference type="EMBL" id="MBB5293714.1"/>
    </source>
</evidence>
<gene>
    <name evidence="2" type="ORF">HNQ10_000527</name>
</gene>
<name>A0ABR6MP47_9DEIO</name>
<evidence type="ECO:0000313" key="3">
    <source>
        <dbReference type="Proteomes" id="UP000536909"/>
    </source>
</evidence>
<comment type="caution">
    <text evidence="2">The sequence shown here is derived from an EMBL/GenBank/DDBJ whole genome shotgun (WGS) entry which is preliminary data.</text>
</comment>
<feature type="region of interest" description="Disordered" evidence="1">
    <location>
        <begin position="1"/>
        <end position="34"/>
    </location>
</feature>
<proteinExistence type="predicted"/>
<evidence type="ECO:0000256" key="1">
    <source>
        <dbReference type="SAM" id="MobiDB-lite"/>
    </source>
</evidence>
<protein>
    <submittedName>
        <fullName evidence="2">Uncharacterized protein</fullName>
    </submittedName>
</protein>
<dbReference type="EMBL" id="JACHFV010000002">
    <property type="protein sequence ID" value="MBB5293714.1"/>
    <property type="molecule type" value="Genomic_DNA"/>
</dbReference>
<organism evidence="2 3">
    <name type="scientific">Deinococcus metallilatus</name>
    <dbReference type="NCBI Taxonomy" id="1211322"/>
    <lineage>
        <taxon>Bacteria</taxon>
        <taxon>Thermotogati</taxon>
        <taxon>Deinococcota</taxon>
        <taxon>Deinococci</taxon>
        <taxon>Deinococcales</taxon>
        <taxon>Deinococcaceae</taxon>
        <taxon>Deinococcus</taxon>
    </lineage>
</organism>
<sequence length="34" mass="3477">MPQRSFCLTAGRGGTPTRLEKGKGATPAFAVQAA</sequence>
<reference evidence="2 3" key="1">
    <citation type="submission" date="2020-08" db="EMBL/GenBank/DDBJ databases">
        <title>Genomic Encyclopedia of Type Strains, Phase IV (KMG-IV): sequencing the most valuable type-strain genomes for metagenomic binning, comparative biology and taxonomic classification.</title>
        <authorList>
            <person name="Goeker M."/>
        </authorList>
    </citation>
    <scope>NUCLEOTIDE SEQUENCE [LARGE SCALE GENOMIC DNA]</scope>
    <source>
        <strain evidence="2 3">DSM 105434</strain>
    </source>
</reference>
<dbReference type="Proteomes" id="UP000536909">
    <property type="component" value="Unassembled WGS sequence"/>
</dbReference>